<gene>
    <name evidence="1" type="ORF">EGC77_08645</name>
</gene>
<protein>
    <submittedName>
        <fullName evidence="1">Uncharacterized protein</fullName>
    </submittedName>
</protein>
<organism evidence="1 2">
    <name type="scientific">Shewanella psychromarinicola</name>
    <dbReference type="NCBI Taxonomy" id="2487742"/>
    <lineage>
        <taxon>Bacteria</taxon>
        <taxon>Pseudomonadati</taxon>
        <taxon>Pseudomonadota</taxon>
        <taxon>Gammaproteobacteria</taxon>
        <taxon>Alteromonadales</taxon>
        <taxon>Shewanellaceae</taxon>
        <taxon>Shewanella</taxon>
    </lineage>
</organism>
<comment type="caution">
    <text evidence="1">The sequence shown here is derived from an EMBL/GenBank/DDBJ whole genome shotgun (WGS) entry which is preliminary data.</text>
</comment>
<dbReference type="EMBL" id="RKKB01000002">
    <property type="protein sequence ID" value="RPA33391.1"/>
    <property type="molecule type" value="Genomic_DNA"/>
</dbReference>
<name>A0A3N4EHK8_9GAMM</name>
<evidence type="ECO:0000313" key="2">
    <source>
        <dbReference type="Proteomes" id="UP000278855"/>
    </source>
</evidence>
<accession>A0A3N4EHK8</accession>
<dbReference type="AlphaFoldDB" id="A0A3N4EHK8"/>
<reference evidence="2" key="1">
    <citation type="submission" date="2018-11" db="EMBL/GenBank/DDBJ databases">
        <title>Shewanella sp. R106.</title>
        <authorList>
            <person name="Hwang Y.J."/>
            <person name="Hwang C.Y."/>
        </authorList>
    </citation>
    <scope>NUCLEOTIDE SEQUENCE [LARGE SCALE GENOMIC DNA]</scope>
    <source>
        <strain evidence="2">R106</strain>
    </source>
</reference>
<evidence type="ECO:0000313" key="1">
    <source>
        <dbReference type="EMBL" id="RPA33391.1"/>
    </source>
</evidence>
<sequence>METIVGYLQLVISTQLGAKTYFIASDNEANIVGFDLFSQNISLGDYFVMPQISMSMPSATGW</sequence>
<proteinExistence type="predicted"/>
<dbReference type="Proteomes" id="UP000278855">
    <property type="component" value="Unassembled WGS sequence"/>
</dbReference>